<dbReference type="AlphaFoldDB" id="L1QJV1"/>
<keyword evidence="1" id="KW-0547">Nucleotide-binding</keyword>
<dbReference type="Pfam" id="PF12705">
    <property type="entry name" value="PDDEXK_1"/>
    <property type="match status" value="1"/>
</dbReference>
<evidence type="ECO:0000256" key="6">
    <source>
        <dbReference type="ARBA" id="ARBA00023125"/>
    </source>
</evidence>
<keyword evidence="5" id="KW-0067">ATP-binding</keyword>
<dbReference type="Proteomes" id="UP000010420">
    <property type="component" value="Unassembled WGS sequence"/>
</dbReference>
<dbReference type="InterPro" id="IPR038726">
    <property type="entry name" value="PDDEXK_AddAB-type"/>
</dbReference>
<evidence type="ECO:0000256" key="1">
    <source>
        <dbReference type="ARBA" id="ARBA00022741"/>
    </source>
</evidence>
<dbReference type="eggNOG" id="COG3857">
    <property type="taxonomic scope" value="Bacteria"/>
</dbReference>
<organism evidence="9 10">
    <name type="scientific">Clostridium celatum DSM 1785</name>
    <dbReference type="NCBI Taxonomy" id="545697"/>
    <lineage>
        <taxon>Bacteria</taxon>
        <taxon>Bacillati</taxon>
        <taxon>Bacillota</taxon>
        <taxon>Clostridia</taxon>
        <taxon>Eubacteriales</taxon>
        <taxon>Clostridiaceae</taxon>
        <taxon>Clostridium</taxon>
    </lineage>
</organism>
<dbReference type="HOGENOM" id="CLU_2521830_0_0_9"/>
<evidence type="ECO:0000256" key="7">
    <source>
        <dbReference type="ARBA" id="ARBA00023204"/>
    </source>
</evidence>
<keyword evidence="6" id="KW-0238">DNA-binding</keyword>
<evidence type="ECO:0000259" key="8">
    <source>
        <dbReference type="Pfam" id="PF12705"/>
    </source>
</evidence>
<reference evidence="9 10" key="1">
    <citation type="submission" date="2012-05" db="EMBL/GenBank/DDBJ databases">
        <authorList>
            <person name="Weinstock G."/>
            <person name="Sodergren E."/>
            <person name="Lobos E.A."/>
            <person name="Fulton L."/>
            <person name="Fulton R."/>
            <person name="Courtney L."/>
            <person name="Fronick C."/>
            <person name="O'Laughlin M."/>
            <person name="Godfrey J."/>
            <person name="Wilson R.M."/>
            <person name="Miner T."/>
            <person name="Farmer C."/>
            <person name="Delehaunty K."/>
            <person name="Cordes M."/>
            <person name="Minx P."/>
            <person name="Tomlinson C."/>
            <person name="Chen J."/>
            <person name="Wollam A."/>
            <person name="Pepin K.H."/>
            <person name="Bhonagiri V."/>
            <person name="Zhang X."/>
            <person name="Suruliraj S."/>
            <person name="Warren W."/>
            <person name="Mitreva M."/>
            <person name="Mardis E.R."/>
            <person name="Wilson R.K."/>
        </authorList>
    </citation>
    <scope>NUCLEOTIDE SEQUENCE [LARGE SCALE GENOMIC DNA]</scope>
    <source>
        <strain evidence="9 10">DSM 1785</strain>
    </source>
</reference>
<dbReference type="GO" id="GO:0006281">
    <property type="term" value="P:DNA repair"/>
    <property type="evidence" value="ECO:0007669"/>
    <property type="project" value="UniProtKB-KW"/>
</dbReference>
<evidence type="ECO:0000256" key="4">
    <source>
        <dbReference type="ARBA" id="ARBA00022806"/>
    </source>
</evidence>
<dbReference type="GO" id="GO:0016787">
    <property type="term" value="F:hydrolase activity"/>
    <property type="evidence" value="ECO:0007669"/>
    <property type="project" value="UniProtKB-KW"/>
</dbReference>
<name>L1QJV1_9CLOT</name>
<comment type="caution">
    <text evidence="9">The sequence shown here is derived from an EMBL/GenBank/DDBJ whole genome shotgun (WGS) entry which is preliminary data.</text>
</comment>
<evidence type="ECO:0000256" key="5">
    <source>
        <dbReference type="ARBA" id="ARBA00022840"/>
    </source>
</evidence>
<gene>
    <name evidence="9" type="ORF">HMPREF0216_01082</name>
</gene>
<feature type="domain" description="PD-(D/E)XK endonuclease-like" evidence="8">
    <location>
        <begin position="2"/>
        <end position="52"/>
    </location>
</feature>
<accession>L1QJV1</accession>
<evidence type="ECO:0000256" key="3">
    <source>
        <dbReference type="ARBA" id="ARBA00022801"/>
    </source>
</evidence>
<dbReference type="EMBL" id="AMEZ01000027">
    <property type="protein sequence ID" value="EKY27970.1"/>
    <property type="molecule type" value="Genomic_DNA"/>
</dbReference>
<protein>
    <recommendedName>
        <fullName evidence="8">PD-(D/E)XK endonuclease-like domain-containing protein</fullName>
    </recommendedName>
</protein>
<dbReference type="PATRIC" id="fig|545697.3.peg.1064"/>
<dbReference type="GO" id="GO:0004386">
    <property type="term" value="F:helicase activity"/>
    <property type="evidence" value="ECO:0007669"/>
    <property type="project" value="UniProtKB-KW"/>
</dbReference>
<keyword evidence="10" id="KW-1185">Reference proteome</keyword>
<sequence>MTKEQFDILRKYVNDKMIEICEEMLSGDIKIEPCKSSKVTYCDYCDYSSICQFDTSLKDNKYKIILKKKKDDLWKSMVDKVKEEEGE</sequence>
<evidence type="ECO:0000256" key="2">
    <source>
        <dbReference type="ARBA" id="ARBA00022763"/>
    </source>
</evidence>
<dbReference type="GO" id="GO:0003677">
    <property type="term" value="F:DNA binding"/>
    <property type="evidence" value="ECO:0007669"/>
    <property type="project" value="UniProtKB-KW"/>
</dbReference>
<keyword evidence="4" id="KW-0347">Helicase</keyword>
<evidence type="ECO:0000313" key="9">
    <source>
        <dbReference type="EMBL" id="EKY27970.1"/>
    </source>
</evidence>
<keyword evidence="7" id="KW-0234">DNA repair</keyword>
<dbReference type="STRING" id="545697.HMPREF0216_01082"/>
<keyword evidence="2" id="KW-0227">DNA damage</keyword>
<proteinExistence type="predicted"/>
<dbReference type="GO" id="GO:0005524">
    <property type="term" value="F:ATP binding"/>
    <property type="evidence" value="ECO:0007669"/>
    <property type="project" value="UniProtKB-KW"/>
</dbReference>
<keyword evidence="3" id="KW-0378">Hydrolase</keyword>
<evidence type="ECO:0000313" key="10">
    <source>
        <dbReference type="Proteomes" id="UP000010420"/>
    </source>
</evidence>